<proteinExistence type="predicted"/>
<dbReference type="Proteomes" id="UP000276829">
    <property type="component" value="Unassembled WGS sequence"/>
</dbReference>
<reference evidence="1 2" key="1">
    <citation type="submission" date="2018-08" db="EMBL/GenBank/DDBJ databases">
        <title>Recombination of ecologically and evolutionarily significant loci maintains genetic cohesion in the Pseudomonas syringae species complex.</title>
        <authorList>
            <person name="Dillon M."/>
            <person name="Thakur S."/>
            <person name="Almeida R.N.D."/>
            <person name="Weir B.S."/>
            <person name="Guttman D.S."/>
        </authorList>
    </citation>
    <scope>NUCLEOTIDE SEQUENCE [LARGE SCALE GENOMIC DNA]</scope>
    <source>
        <strain evidence="1 2">ICMP 4324</strain>
    </source>
</reference>
<accession>A0A3M4Z3W2</accession>
<comment type="caution">
    <text evidence="1">The sequence shown here is derived from an EMBL/GenBank/DDBJ whole genome shotgun (WGS) entry which is preliminary data.</text>
</comment>
<evidence type="ECO:0000313" key="2">
    <source>
        <dbReference type="Proteomes" id="UP000276829"/>
    </source>
</evidence>
<protein>
    <submittedName>
        <fullName evidence="1">Uncharacterized protein</fullName>
    </submittedName>
</protein>
<sequence length="40" mass="4817">MIVYPILDFEFLIDRKGWVAHRAMACYLHFGRMLYFVVPP</sequence>
<organism evidence="1 2">
    <name type="scientific">Pseudomonas savastanoi pv. glycinea</name>
    <name type="common">Pseudomonas syringae pv. glycinea</name>
    <dbReference type="NCBI Taxonomy" id="318"/>
    <lineage>
        <taxon>Bacteria</taxon>
        <taxon>Pseudomonadati</taxon>
        <taxon>Pseudomonadota</taxon>
        <taxon>Gammaproteobacteria</taxon>
        <taxon>Pseudomonadales</taxon>
        <taxon>Pseudomonadaceae</taxon>
        <taxon>Pseudomonas</taxon>
    </lineage>
</organism>
<dbReference type="EMBL" id="RBON01000088">
    <property type="protein sequence ID" value="RMM71654.1"/>
    <property type="molecule type" value="Genomic_DNA"/>
</dbReference>
<name>A0A3M4Z3W2_PSESG</name>
<evidence type="ECO:0000313" key="1">
    <source>
        <dbReference type="EMBL" id="RMM71654.1"/>
    </source>
</evidence>
<dbReference type="AlphaFoldDB" id="A0A3M4Z3W2"/>
<gene>
    <name evidence="1" type="ORF">ALQ73_102008</name>
</gene>